<evidence type="ECO:0000313" key="7">
    <source>
        <dbReference type="Proteomes" id="UP000217065"/>
    </source>
</evidence>
<dbReference type="SMART" id="SM00646">
    <property type="entry name" value="Ami_3"/>
    <property type="match status" value="1"/>
</dbReference>
<feature type="domain" description="SLH" evidence="4">
    <location>
        <begin position="95"/>
        <end position="158"/>
    </location>
</feature>
<dbReference type="CDD" id="cd02696">
    <property type="entry name" value="MurNAc-LAA"/>
    <property type="match status" value="1"/>
</dbReference>
<dbReference type="GO" id="GO:0008745">
    <property type="term" value="F:N-acetylmuramoyl-L-alanine amidase activity"/>
    <property type="evidence" value="ECO:0007669"/>
    <property type="project" value="InterPro"/>
</dbReference>
<evidence type="ECO:0000259" key="5">
    <source>
        <dbReference type="PROSITE" id="PS51781"/>
    </source>
</evidence>
<dbReference type="GO" id="GO:0009253">
    <property type="term" value="P:peptidoglycan catabolic process"/>
    <property type="evidence" value="ECO:0007669"/>
    <property type="project" value="InterPro"/>
</dbReference>
<dbReference type="GO" id="GO:0030288">
    <property type="term" value="C:outer membrane-bounded periplasmic space"/>
    <property type="evidence" value="ECO:0007669"/>
    <property type="project" value="TreeGrafter"/>
</dbReference>
<protein>
    <submittedName>
        <fullName evidence="6">N-acetylmuramoyl-L-alanine amidase</fullName>
    </submittedName>
</protein>
<feature type="signal peptide" evidence="3">
    <location>
        <begin position="1"/>
        <end position="38"/>
    </location>
</feature>
<feature type="chain" id="PRO_5012605204" evidence="3">
    <location>
        <begin position="39"/>
        <end position="474"/>
    </location>
</feature>
<dbReference type="Pfam" id="PF01520">
    <property type="entry name" value="Amidase_3"/>
    <property type="match status" value="1"/>
</dbReference>
<dbReference type="InterPro" id="IPR003646">
    <property type="entry name" value="SH3-like_bac-type"/>
</dbReference>
<comment type="caution">
    <text evidence="6">The sequence shown here is derived from an EMBL/GenBank/DDBJ whole genome shotgun (WGS) entry which is preliminary data.</text>
</comment>
<accession>A0A264W2G4</accession>
<dbReference type="InterPro" id="IPR002508">
    <property type="entry name" value="MurNAc-LAA_cat"/>
</dbReference>
<dbReference type="OrthoDB" id="9806267at2"/>
<evidence type="ECO:0000313" key="6">
    <source>
        <dbReference type="EMBL" id="OZS77744.1"/>
    </source>
</evidence>
<name>A0A264W2G4_9BACL</name>
<sequence>MKGASFKRMLTMKKFVLLMMSLLLAFTAFLSTTSPASAATPFRDINSTDHEIIYLYERGYIAGTSSTTYSPDMAVSREQAATMIGRALKLDGTQRNTSFPDVTKSSYASGYIDSAYKAGFISGYPDGTFKPKEIMTRGEMAHMLSRAFKYSATSAISFKDVPYSTDTNSLYLAVNKIATNGVAAGTGNGYFSPNAELNRRQFAMFIARAINPEFKVSFEMPVIDTYQSTVDALNIRKGPGTSYTIVGKMNKGDQFKVYGIANGWAHGAFGSVTGYVSTSYLSKVPAASDTRIMVIDPGHGGSDPGSVYNGLQEKNVNLNVGLRVESKLKARGITVLMTRRTDVFHSLDYRAAYGAQNGADAFVSIHANAINNSSVSGSETFYSSALDPRAEHSKQLATFIQNRLYKAMEHNNRGVKDADYRVIDKNPLSAALVELGFLTNSSDAYKLGNATYQDAAAQAIADGIVDYYNWRDKQ</sequence>
<dbReference type="SMART" id="SM00287">
    <property type="entry name" value="SH3b"/>
    <property type="match status" value="1"/>
</dbReference>
<dbReference type="SUPFAM" id="SSF53187">
    <property type="entry name" value="Zn-dependent exopeptidases"/>
    <property type="match status" value="1"/>
</dbReference>
<organism evidence="6 7">
    <name type="scientific">Tetzosporium hominis</name>
    <dbReference type="NCBI Taxonomy" id="2020506"/>
    <lineage>
        <taxon>Bacteria</taxon>
        <taxon>Bacillati</taxon>
        <taxon>Bacillota</taxon>
        <taxon>Bacilli</taxon>
        <taxon>Bacillales</taxon>
        <taxon>Caryophanaceae</taxon>
        <taxon>Tetzosporium</taxon>
    </lineage>
</organism>
<dbReference type="AlphaFoldDB" id="A0A264W2G4"/>
<keyword evidence="7" id="KW-1185">Reference proteome</keyword>
<evidence type="ECO:0000256" key="3">
    <source>
        <dbReference type="SAM" id="SignalP"/>
    </source>
</evidence>
<keyword evidence="1" id="KW-0378">Hydrolase</keyword>
<evidence type="ECO:0000259" key="4">
    <source>
        <dbReference type="PROSITE" id="PS51272"/>
    </source>
</evidence>
<dbReference type="Proteomes" id="UP000217065">
    <property type="component" value="Unassembled WGS sequence"/>
</dbReference>
<dbReference type="PANTHER" id="PTHR30404:SF0">
    <property type="entry name" value="N-ACETYLMURAMOYL-L-ALANINE AMIDASE AMIC"/>
    <property type="match status" value="1"/>
</dbReference>
<dbReference type="EMBL" id="NOKQ01000220">
    <property type="protein sequence ID" value="OZS77744.1"/>
    <property type="molecule type" value="Genomic_DNA"/>
</dbReference>
<keyword evidence="3" id="KW-0732">Signal</keyword>
<evidence type="ECO:0000256" key="2">
    <source>
        <dbReference type="ARBA" id="ARBA00023316"/>
    </source>
</evidence>
<dbReference type="PANTHER" id="PTHR30404">
    <property type="entry name" value="N-ACETYLMURAMOYL-L-ALANINE AMIDASE"/>
    <property type="match status" value="1"/>
</dbReference>
<dbReference type="InterPro" id="IPR050695">
    <property type="entry name" value="N-acetylmuramoyl_amidase_3"/>
</dbReference>
<dbReference type="GO" id="GO:0071555">
    <property type="term" value="P:cell wall organization"/>
    <property type="evidence" value="ECO:0007669"/>
    <property type="project" value="UniProtKB-KW"/>
</dbReference>
<dbReference type="InterPro" id="IPR001119">
    <property type="entry name" value="SLH_dom"/>
</dbReference>
<dbReference type="Gene3D" id="2.30.30.40">
    <property type="entry name" value="SH3 Domains"/>
    <property type="match status" value="1"/>
</dbReference>
<dbReference type="PROSITE" id="PS51272">
    <property type="entry name" value="SLH"/>
    <property type="match status" value="1"/>
</dbReference>
<gene>
    <name evidence="6" type="ORF">CF394_11090</name>
</gene>
<dbReference type="Gene3D" id="3.40.630.40">
    <property type="entry name" value="Zn-dependent exopeptidases"/>
    <property type="match status" value="1"/>
</dbReference>
<dbReference type="PROSITE" id="PS51781">
    <property type="entry name" value="SH3B"/>
    <property type="match status" value="1"/>
</dbReference>
<dbReference type="Pfam" id="PF08239">
    <property type="entry name" value="SH3_3"/>
    <property type="match status" value="1"/>
</dbReference>
<dbReference type="Pfam" id="PF00395">
    <property type="entry name" value="SLH"/>
    <property type="match status" value="3"/>
</dbReference>
<evidence type="ECO:0000256" key="1">
    <source>
        <dbReference type="ARBA" id="ARBA00022801"/>
    </source>
</evidence>
<reference evidence="6 7" key="1">
    <citation type="submission" date="2017-07" db="EMBL/GenBank/DDBJ databases">
        <title>Tetzosporium hominis gen.nov. sp.nov.</title>
        <authorList>
            <person name="Tetz G."/>
            <person name="Tetz V."/>
        </authorList>
    </citation>
    <scope>NUCLEOTIDE SEQUENCE [LARGE SCALE GENOMIC DNA]</scope>
    <source>
        <strain evidence="6 7">VT-49</strain>
    </source>
</reference>
<proteinExistence type="predicted"/>
<keyword evidence="2" id="KW-0961">Cell wall biogenesis/degradation</keyword>
<feature type="domain" description="SH3b" evidence="5">
    <location>
        <begin position="223"/>
        <end position="285"/>
    </location>
</feature>